<evidence type="ECO:0000313" key="1">
    <source>
        <dbReference type="EMBL" id="BAS93988.1"/>
    </source>
</evidence>
<reference evidence="2" key="1">
    <citation type="journal article" date="2005" name="Nature">
        <title>The map-based sequence of the rice genome.</title>
        <authorList>
            <consortium name="International rice genome sequencing project (IRGSP)"/>
            <person name="Matsumoto T."/>
            <person name="Wu J."/>
            <person name="Kanamori H."/>
            <person name="Katayose Y."/>
            <person name="Fujisawa M."/>
            <person name="Namiki N."/>
            <person name="Mizuno H."/>
            <person name="Yamamoto K."/>
            <person name="Antonio B.A."/>
            <person name="Baba T."/>
            <person name="Sakata K."/>
            <person name="Nagamura Y."/>
            <person name="Aoki H."/>
            <person name="Arikawa K."/>
            <person name="Arita K."/>
            <person name="Bito T."/>
            <person name="Chiden Y."/>
            <person name="Fujitsuka N."/>
            <person name="Fukunaka R."/>
            <person name="Hamada M."/>
            <person name="Harada C."/>
            <person name="Hayashi A."/>
            <person name="Hijishita S."/>
            <person name="Honda M."/>
            <person name="Hosokawa S."/>
            <person name="Ichikawa Y."/>
            <person name="Idonuma A."/>
            <person name="Iijima M."/>
            <person name="Ikeda M."/>
            <person name="Ikeno M."/>
            <person name="Ito K."/>
            <person name="Ito S."/>
            <person name="Ito T."/>
            <person name="Ito Y."/>
            <person name="Ito Y."/>
            <person name="Iwabuchi A."/>
            <person name="Kamiya K."/>
            <person name="Karasawa W."/>
            <person name="Kurita K."/>
            <person name="Katagiri S."/>
            <person name="Kikuta A."/>
            <person name="Kobayashi H."/>
            <person name="Kobayashi N."/>
            <person name="Machita K."/>
            <person name="Maehara T."/>
            <person name="Masukawa M."/>
            <person name="Mizubayashi T."/>
            <person name="Mukai Y."/>
            <person name="Nagasaki H."/>
            <person name="Nagata Y."/>
            <person name="Naito S."/>
            <person name="Nakashima M."/>
            <person name="Nakama Y."/>
            <person name="Nakamichi Y."/>
            <person name="Nakamura M."/>
            <person name="Meguro A."/>
            <person name="Negishi M."/>
            <person name="Ohta I."/>
            <person name="Ohta T."/>
            <person name="Okamoto M."/>
            <person name="Ono N."/>
            <person name="Saji S."/>
            <person name="Sakaguchi M."/>
            <person name="Sakai K."/>
            <person name="Shibata M."/>
            <person name="Shimokawa T."/>
            <person name="Song J."/>
            <person name="Takazaki Y."/>
            <person name="Terasawa K."/>
            <person name="Tsugane M."/>
            <person name="Tsuji K."/>
            <person name="Ueda S."/>
            <person name="Waki K."/>
            <person name="Yamagata H."/>
            <person name="Yamamoto M."/>
            <person name="Yamamoto S."/>
            <person name="Yamane H."/>
            <person name="Yoshiki S."/>
            <person name="Yoshihara R."/>
            <person name="Yukawa K."/>
            <person name="Zhong H."/>
            <person name="Yano M."/>
            <person name="Yuan Q."/>
            <person name="Ouyang S."/>
            <person name="Liu J."/>
            <person name="Jones K.M."/>
            <person name="Gansberger K."/>
            <person name="Moffat K."/>
            <person name="Hill J."/>
            <person name="Bera J."/>
            <person name="Fadrosh D."/>
            <person name="Jin S."/>
            <person name="Johri S."/>
            <person name="Kim M."/>
            <person name="Overton L."/>
            <person name="Reardon M."/>
            <person name="Tsitrin T."/>
            <person name="Vuong H."/>
            <person name="Weaver B."/>
            <person name="Ciecko A."/>
            <person name="Tallon L."/>
            <person name="Jackson J."/>
            <person name="Pai G."/>
            <person name="Aken S.V."/>
            <person name="Utterback T."/>
            <person name="Reidmuller S."/>
            <person name="Feldblyum T."/>
            <person name="Hsiao J."/>
            <person name="Zismann V."/>
            <person name="Iobst S."/>
            <person name="de Vazeille A.R."/>
            <person name="Buell C.R."/>
            <person name="Ying K."/>
            <person name="Li Y."/>
            <person name="Lu T."/>
            <person name="Huang Y."/>
            <person name="Zhao Q."/>
            <person name="Feng Q."/>
            <person name="Zhang L."/>
            <person name="Zhu J."/>
            <person name="Weng Q."/>
            <person name="Mu J."/>
            <person name="Lu Y."/>
            <person name="Fan D."/>
            <person name="Liu Y."/>
            <person name="Guan J."/>
            <person name="Zhang Y."/>
            <person name="Yu S."/>
            <person name="Liu X."/>
            <person name="Zhang Y."/>
            <person name="Hong G."/>
            <person name="Han B."/>
            <person name="Choisne N."/>
            <person name="Demange N."/>
            <person name="Orjeda G."/>
            <person name="Samain S."/>
            <person name="Cattolico L."/>
            <person name="Pelletier E."/>
            <person name="Couloux A."/>
            <person name="Segurens B."/>
            <person name="Wincker P."/>
            <person name="D'Hont A."/>
            <person name="Scarpelli C."/>
            <person name="Weissenbach J."/>
            <person name="Salanoubat M."/>
            <person name="Quetier F."/>
            <person name="Yu Y."/>
            <person name="Kim H.R."/>
            <person name="Rambo T."/>
            <person name="Currie J."/>
            <person name="Collura K."/>
            <person name="Luo M."/>
            <person name="Yang T."/>
            <person name="Ammiraju J.S.S."/>
            <person name="Engler F."/>
            <person name="Soderlund C."/>
            <person name="Wing R.A."/>
            <person name="Palmer L.E."/>
            <person name="de la Bastide M."/>
            <person name="Spiegel L."/>
            <person name="Nascimento L."/>
            <person name="Zutavern T."/>
            <person name="O'Shaughnessy A."/>
            <person name="Dike S."/>
            <person name="Dedhia N."/>
            <person name="Preston R."/>
            <person name="Balija V."/>
            <person name="McCombie W.R."/>
            <person name="Chow T."/>
            <person name="Chen H."/>
            <person name="Chung M."/>
            <person name="Chen C."/>
            <person name="Shaw J."/>
            <person name="Wu H."/>
            <person name="Hsiao K."/>
            <person name="Chao Y."/>
            <person name="Chu M."/>
            <person name="Cheng C."/>
            <person name="Hour A."/>
            <person name="Lee P."/>
            <person name="Lin S."/>
            <person name="Lin Y."/>
            <person name="Liou J."/>
            <person name="Liu S."/>
            <person name="Hsing Y."/>
            <person name="Raghuvanshi S."/>
            <person name="Mohanty A."/>
            <person name="Bharti A.K."/>
            <person name="Gaur A."/>
            <person name="Gupta V."/>
            <person name="Kumar D."/>
            <person name="Ravi V."/>
            <person name="Vij S."/>
            <person name="Kapur A."/>
            <person name="Khurana P."/>
            <person name="Khurana P."/>
            <person name="Khurana J.P."/>
            <person name="Tyagi A.K."/>
            <person name="Gaikwad K."/>
            <person name="Singh A."/>
            <person name="Dalal V."/>
            <person name="Srivastava S."/>
            <person name="Dixit A."/>
            <person name="Pal A.K."/>
            <person name="Ghazi I.A."/>
            <person name="Yadav M."/>
            <person name="Pandit A."/>
            <person name="Bhargava A."/>
            <person name="Sureshbabu K."/>
            <person name="Batra K."/>
            <person name="Sharma T.R."/>
            <person name="Mohapatra T."/>
            <person name="Singh N.K."/>
            <person name="Messing J."/>
            <person name="Nelson A.B."/>
            <person name="Fuks G."/>
            <person name="Kavchok S."/>
            <person name="Keizer G."/>
            <person name="Linton E."/>
            <person name="Llaca V."/>
            <person name="Song R."/>
            <person name="Tanyolac B."/>
            <person name="Young S."/>
            <person name="Ho-Il K."/>
            <person name="Hahn J.H."/>
            <person name="Sangsakoo G."/>
            <person name="Vanavichit A."/>
            <person name="de Mattos Luiz.A.T."/>
            <person name="Zimmer P.D."/>
            <person name="Malone G."/>
            <person name="Dellagostin O."/>
            <person name="de Oliveira A.C."/>
            <person name="Bevan M."/>
            <person name="Bancroft I."/>
            <person name="Minx P."/>
            <person name="Cordum H."/>
            <person name="Wilson R."/>
            <person name="Cheng Z."/>
            <person name="Jin W."/>
            <person name="Jiang J."/>
            <person name="Leong S.A."/>
            <person name="Iwama H."/>
            <person name="Gojobori T."/>
            <person name="Itoh T."/>
            <person name="Niimura Y."/>
            <person name="Fujii Y."/>
            <person name="Habara T."/>
            <person name="Sakai H."/>
            <person name="Sato Y."/>
            <person name="Wilson G."/>
            <person name="Kumar K."/>
            <person name="McCouch S."/>
            <person name="Juretic N."/>
            <person name="Hoen D."/>
            <person name="Wright S."/>
            <person name="Bruskiewich R."/>
            <person name="Bureau T."/>
            <person name="Miyao A."/>
            <person name="Hirochika H."/>
            <person name="Nishikawa T."/>
            <person name="Kadowaki K."/>
            <person name="Sugiura M."/>
            <person name="Burr B."/>
            <person name="Sasaki T."/>
        </authorList>
    </citation>
    <scope>NUCLEOTIDE SEQUENCE [LARGE SCALE GENOMIC DNA]</scope>
    <source>
        <strain evidence="2">cv. Nipponbare</strain>
    </source>
</reference>
<dbReference type="PaxDb" id="39947-A0A0P0WMH9"/>
<sequence length="109" mass="12117">MHQGNHCTDGAIFCLPAPAPNSRLTLQPPSPHTQSNEHHHHPCCLFGMSPPCHKPLLATYTLPLEWMQPLSATMSQCLPQLVPARAVTTTGPWPLQPRRLQIQTRGHHI</sequence>
<organism evidence="1 2">
    <name type="scientific">Oryza sativa subsp. japonica</name>
    <name type="common">Rice</name>
    <dbReference type="NCBI Taxonomy" id="39947"/>
    <lineage>
        <taxon>Eukaryota</taxon>
        <taxon>Viridiplantae</taxon>
        <taxon>Streptophyta</taxon>
        <taxon>Embryophyta</taxon>
        <taxon>Tracheophyta</taxon>
        <taxon>Spermatophyta</taxon>
        <taxon>Magnoliopsida</taxon>
        <taxon>Liliopsida</taxon>
        <taxon>Poales</taxon>
        <taxon>Poaceae</taxon>
        <taxon>BOP clade</taxon>
        <taxon>Oryzoideae</taxon>
        <taxon>Oryzeae</taxon>
        <taxon>Oryzinae</taxon>
        <taxon>Oryza</taxon>
        <taxon>Oryza sativa</taxon>
    </lineage>
</organism>
<keyword evidence="2" id="KW-1185">Reference proteome</keyword>
<reference evidence="1 2" key="2">
    <citation type="journal article" date="2013" name="Plant Cell Physiol.">
        <title>Rice Annotation Project Database (RAP-DB): an integrative and interactive database for rice genomics.</title>
        <authorList>
            <person name="Sakai H."/>
            <person name="Lee S.S."/>
            <person name="Tanaka T."/>
            <person name="Numa H."/>
            <person name="Kim J."/>
            <person name="Kawahara Y."/>
            <person name="Wakimoto H."/>
            <person name="Yang C.C."/>
            <person name="Iwamoto M."/>
            <person name="Abe T."/>
            <person name="Yamada Y."/>
            <person name="Muto A."/>
            <person name="Inokuchi H."/>
            <person name="Ikemura T."/>
            <person name="Matsumoto T."/>
            <person name="Sasaki T."/>
            <person name="Itoh T."/>
        </authorList>
    </citation>
    <scope>NUCLEOTIDE SEQUENCE [LARGE SCALE GENOMIC DNA]</scope>
    <source>
        <strain evidence="2">cv. Nipponbare</strain>
    </source>
</reference>
<reference evidence="1 2" key="3">
    <citation type="journal article" date="2013" name="Rice">
        <title>Improvement of the Oryza sativa Nipponbare reference genome using next generation sequence and optical map data.</title>
        <authorList>
            <person name="Kawahara Y."/>
            <person name="de la Bastide M."/>
            <person name="Hamilton J.P."/>
            <person name="Kanamori H."/>
            <person name="McCombie W.R."/>
            <person name="Ouyang S."/>
            <person name="Schwartz D.C."/>
            <person name="Tanaka T."/>
            <person name="Wu J."/>
            <person name="Zhou S."/>
            <person name="Childs K.L."/>
            <person name="Davidson R.M."/>
            <person name="Lin H."/>
            <person name="Quesada-Ocampo L."/>
            <person name="Vaillancourt B."/>
            <person name="Sakai H."/>
            <person name="Lee S.S."/>
            <person name="Kim J."/>
            <person name="Numa H."/>
            <person name="Itoh T."/>
            <person name="Buell C.R."/>
            <person name="Matsumoto T."/>
        </authorList>
    </citation>
    <scope>NUCLEOTIDE SEQUENCE [LARGE SCALE GENOMIC DNA]</scope>
    <source>
        <strain evidence="2">cv. Nipponbare</strain>
    </source>
</reference>
<evidence type="ECO:0000313" key="2">
    <source>
        <dbReference type="Proteomes" id="UP000059680"/>
    </source>
</evidence>
<name>A0A0P0WMH9_ORYSJ</name>
<gene>
    <name evidence="1" type="ordered locus">Os05g0409550</name>
    <name evidence="1" type="ORF">OSNPB_050409550</name>
</gene>
<dbReference type="Proteomes" id="UP000059680">
    <property type="component" value="Chromosome 5"/>
</dbReference>
<dbReference type="AlphaFoldDB" id="A0A0P0WMH9"/>
<accession>A0A0P0WMH9</accession>
<protein>
    <submittedName>
        <fullName evidence="1">Os05g0409550 protein</fullName>
    </submittedName>
</protein>
<dbReference type="InParanoid" id="A0A0P0WMH9"/>
<proteinExistence type="predicted"/>
<dbReference type="EMBL" id="AP014961">
    <property type="protein sequence ID" value="BAS93988.1"/>
    <property type="molecule type" value="Genomic_DNA"/>
</dbReference>